<dbReference type="EMBL" id="CM037014">
    <property type="protein sequence ID" value="KAH7687358.1"/>
    <property type="molecule type" value="Genomic_DNA"/>
</dbReference>
<dbReference type="EC" id="2.4.2.30" evidence="1"/>
<name>A0ACB7WHF7_DIOAL</name>
<organism evidence="1 2">
    <name type="scientific">Dioscorea alata</name>
    <name type="common">Purple yam</name>
    <dbReference type="NCBI Taxonomy" id="55571"/>
    <lineage>
        <taxon>Eukaryota</taxon>
        <taxon>Viridiplantae</taxon>
        <taxon>Streptophyta</taxon>
        <taxon>Embryophyta</taxon>
        <taxon>Tracheophyta</taxon>
        <taxon>Spermatophyta</taxon>
        <taxon>Magnoliopsida</taxon>
        <taxon>Liliopsida</taxon>
        <taxon>Dioscoreales</taxon>
        <taxon>Dioscoreaceae</taxon>
        <taxon>Dioscorea</taxon>
    </lineage>
</organism>
<accession>A0ACB7WHF7</accession>
<gene>
    <name evidence="1" type="ORF">IHE45_04G162100</name>
</gene>
<sequence length="767" mass="86410">MAHRSPATTTTIFLKSNEEKYLTRKEFKEIDLAIQREDFEYLQEYVKATSNGKLRWVNLSKDPLLNVIIAYGSKDNFLLKLINVMTPDVLEAKNTVGDTALHVAAAKDRKAVATALMRKNPNLIEKRNENGEIPLLKAAHFGSANTFCCLLNYGSNIFARNKYGSNVLHCAILGNNPDLALKIVQQYENLMLNRDAEGLTPLQLMVTIPEVFRSSLELGTLKSLIYAIIPLNSHSKLKKVGKERDEEAPLKYPSIEPFGYWGKDDMDKFLKESMAKSSKKFLDKCQRYVTEGVFQVRFSIISILKKLFTRVKELEEQKINYTQTMKLIAYLAGNPMYWDFIPLGMFQECRKNIVERSMSFGNEIDDDDDDDDIVEIDDNDDAPFDSLDERTTPSHQNERIPSCCLEIKNLISKQTFLISKQTFLIKEQNNLFIELKKKIESEKEPDLSRWAESPLIVGAKMGLHDFVEQILKACPQSAEIKGLEGRNVLQVAVKHRHEKIVRVISLITNGPNPVLPSWLLSDIDSKNNTILHYAAEATNKDEGFALQMQREIKWFEMVKNMLPKDLVYSRNIDQKTAQELFNENHTEMVKSGKKKLMDIGKTCSAGLIAAVVATTSFNIPGGKDSDSITGPSNSCNMTNTQRNPFNESVGFKVFTHAYVIGLSFAICSLLLFLSLLTTNYTMEAFRKSLPIKYILAAVTFVLASLSLLVAFTCNIYVSIYGGEPSKTQNLLPFIIELTGIPILYAVAGFFGGFGIPFSDVIQSTLGR</sequence>
<keyword evidence="1" id="KW-0808">Transferase</keyword>
<proteinExistence type="predicted"/>
<evidence type="ECO:0000313" key="2">
    <source>
        <dbReference type="Proteomes" id="UP000827976"/>
    </source>
</evidence>
<keyword evidence="1" id="KW-0328">Glycosyltransferase</keyword>
<protein>
    <submittedName>
        <fullName evidence="1">NAD(+) ADP-ribosyltransferase protein</fullName>
        <ecNumber evidence="1">2.4.2.30</ecNumber>
    </submittedName>
</protein>
<evidence type="ECO:0000313" key="1">
    <source>
        <dbReference type="EMBL" id="KAH7687358.1"/>
    </source>
</evidence>
<keyword evidence="2" id="KW-1185">Reference proteome</keyword>
<reference evidence="2" key="1">
    <citation type="journal article" date="2022" name="Nat. Commun.">
        <title>Chromosome evolution and the genetic basis of agronomically important traits in greater yam.</title>
        <authorList>
            <person name="Bredeson J.V."/>
            <person name="Lyons J.B."/>
            <person name="Oniyinde I.O."/>
            <person name="Okereke N.R."/>
            <person name="Kolade O."/>
            <person name="Nnabue I."/>
            <person name="Nwadili C.O."/>
            <person name="Hribova E."/>
            <person name="Parker M."/>
            <person name="Nwogha J."/>
            <person name="Shu S."/>
            <person name="Carlson J."/>
            <person name="Kariba R."/>
            <person name="Muthemba S."/>
            <person name="Knop K."/>
            <person name="Barton G.J."/>
            <person name="Sherwood A.V."/>
            <person name="Lopez-Montes A."/>
            <person name="Asiedu R."/>
            <person name="Jamnadass R."/>
            <person name="Muchugi A."/>
            <person name="Goodstein D."/>
            <person name="Egesi C.N."/>
            <person name="Featherston J."/>
            <person name="Asfaw A."/>
            <person name="Simpson G.G."/>
            <person name="Dolezel J."/>
            <person name="Hendre P.S."/>
            <person name="Van Deynze A."/>
            <person name="Kumar P.L."/>
            <person name="Obidiegwu J.E."/>
            <person name="Bhattacharjee R."/>
            <person name="Rokhsar D.S."/>
        </authorList>
    </citation>
    <scope>NUCLEOTIDE SEQUENCE [LARGE SCALE GENOMIC DNA]</scope>
    <source>
        <strain evidence="2">cv. TDa95/00328</strain>
    </source>
</reference>
<dbReference type="Proteomes" id="UP000827976">
    <property type="component" value="Chromosome 4"/>
</dbReference>
<comment type="caution">
    <text evidence="1">The sequence shown here is derived from an EMBL/GenBank/DDBJ whole genome shotgun (WGS) entry which is preliminary data.</text>
</comment>